<accession>A0AAV1SKM4</accession>
<dbReference type="NCBIfam" id="TIGR00756">
    <property type="entry name" value="PPR"/>
    <property type="match status" value="5"/>
</dbReference>
<comment type="similarity">
    <text evidence="1">Belongs to the PPR family. P subfamily.</text>
</comment>
<feature type="repeat" description="PPR" evidence="3">
    <location>
        <begin position="178"/>
        <end position="212"/>
    </location>
</feature>
<dbReference type="InterPro" id="IPR011990">
    <property type="entry name" value="TPR-like_helical_dom_sf"/>
</dbReference>
<sequence length="390" mass="44822">MSKLSSACGRLRGIFKRSPSFKPTAIATTKTKTVTNTKPTKTSNPTNKKPGTLEKMVGKFKKSSEFSSFRSRYDIYANTVSRLIKYNRLPMIHEILDHQKNFPDITNENFTAHLIRLYGKAGMYDHARKLFDEMPELNCPRTVYSFNALLSACIDAGRFDEINTMLQDLRFVLGITFDAVSYNIAIKGFCRMGDLESAELMVDEMLKRDVEPNLITFNTLLNGFYLNGKFIDGERIWSRMGEMSIAPDIRSYNAKLHGLALEKRMEEAIELVEEMRGKELKLDVFSFNALIRGFINGEDLEEAKQWYGEMRRLGCAPDRVTFELLIPFLCEKGDVGFAVEICDEIFERKWYAPTEVLQHVVDRLVMEDKIQDAEKLVQVGKKRKHELIIL</sequence>
<keyword evidence="6" id="KW-1185">Reference proteome</keyword>
<protein>
    <recommendedName>
        <fullName evidence="7">Pentatricopeptide repeat-containing protein</fullName>
    </recommendedName>
</protein>
<feature type="compositionally biased region" description="Low complexity" evidence="4">
    <location>
        <begin position="28"/>
        <end position="50"/>
    </location>
</feature>
<dbReference type="PANTHER" id="PTHR47936:SF5">
    <property type="entry name" value="PENTACOTRIPEPTIDE-REPEAT REGION OF PRORP DOMAIN-CONTAINING PROTEIN"/>
    <property type="match status" value="1"/>
</dbReference>
<dbReference type="Pfam" id="PF13041">
    <property type="entry name" value="PPR_2"/>
    <property type="match status" value="3"/>
</dbReference>
<proteinExistence type="inferred from homology"/>
<evidence type="ECO:0000313" key="5">
    <source>
        <dbReference type="EMBL" id="CAK7350837.1"/>
    </source>
</evidence>
<feature type="repeat" description="PPR" evidence="3">
    <location>
        <begin position="248"/>
        <end position="282"/>
    </location>
</feature>
<feature type="repeat" description="PPR" evidence="3">
    <location>
        <begin position="107"/>
        <end position="141"/>
    </location>
</feature>
<organism evidence="5 6">
    <name type="scientific">Dovyalis caffra</name>
    <dbReference type="NCBI Taxonomy" id="77055"/>
    <lineage>
        <taxon>Eukaryota</taxon>
        <taxon>Viridiplantae</taxon>
        <taxon>Streptophyta</taxon>
        <taxon>Embryophyta</taxon>
        <taxon>Tracheophyta</taxon>
        <taxon>Spermatophyta</taxon>
        <taxon>Magnoliopsida</taxon>
        <taxon>eudicotyledons</taxon>
        <taxon>Gunneridae</taxon>
        <taxon>Pentapetalae</taxon>
        <taxon>rosids</taxon>
        <taxon>fabids</taxon>
        <taxon>Malpighiales</taxon>
        <taxon>Salicaceae</taxon>
        <taxon>Flacourtieae</taxon>
        <taxon>Dovyalis</taxon>
    </lineage>
</organism>
<dbReference type="InterPro" id="IPR002885">
    <property type="entry name" value="PPR_rpt"/>
</dbReference>
<evidence type="ECO:0008006" key="7">
    <source>
        <dbReference type="Google" id="ProtNLM"/>
    </source>
</evidence>
<dbReference type="AlphaFoldDB" id="A0AAV1SKM4"/>
<comment type="caution">
    <text evidence="5">The sequence shown here is derived from an EMBL/GenBank/DDBJ whole genome shotgun (WGS) entry which is preliminary data.</text>
</comment>
<feature type="repeat" description="PPR" evidence="3">
    <location>
        <begin position="283"/>
        <end position="317"/>
    </location>
</feature>
<evidence type="ECO:0000256" key="4">
    <source>
        <dbReference type="SAM" id="MobiDB-lite"/>
    </source>
</evidence>
<reference evidence="5 6" key="1">
    <citation type="submission" date="2024-01" db="EMBL/GenBank/DDBJ databases">
        <authorList>
            <person name="Waweru B."/>
        </authorList>
    </citation>
    <scope>NUCLEOTIDE SEQUENCE [LARGE SCALE GENOMIC DNA]</scope>
</reference>
<feature type="repeat" description="PPR" evidence="3">
    <location>
        <begin position="213"/>
        <end position="247"/>
    </location>
</feature>
<evidence type="ECO:0000256" key="3">
    <source>
        <dbReference type="PROSITE-ProRule" id="PRU00708"/>
    </source>
</evidence>
<dbReference type="EMBL" id="CAWUPB010001184">
    <property type="protein sequence ID" value="CAK7350837.1"/>
    <property type="molecule type" value="Genomic_DNA"/>
</dbReference>
<evidence type="ECO:0000313" key="6">
    <source>
        <dbReference type="Proteomes" id="UP001314170"/>
    </source>
</evidence>
<feature type="region of interest" description="Disordered" evidence="4">
    <location>
        <begin position="26"/>
        <end position="50"/>
    </location>
</feature>
<evidence type="ECO:0000256" key="1">
    <source>
        <dbReference type="ARBA" id="ARBA00007626"/>
    </source>
</evidence>
<evidence type="ECO:0000256" key="2">
    <source>
        <dbReference type="ARBA" id="ARBA00022737"/>
    </source>
</evidence>
<dbReference type="GO" id="GO:0010019">
    <property type="term" value="P:chloroplast-nucleus signaling pathway"/>
    <property type="evidence" value="ECO:0007669"/>
    <property type="project" value="TreeGrafter"/>
</dbReference>
<dbReference type="Proteomes" id="UP001314170">
    <property type="component" value="Unassembled WGS sequence"/>
</dbReference>
<dbReference type="GO" id="GO:0009507">
    <property type="term" value="C:chloroplast"/>
    <property type="evidence" value="ECO:0007669"/>
    <property type="project" value="TreeGrafter"/>
</dbReference>
<name>A0AAV1SKM4_9ROSI</name>
<dbReference type="PROSITE" id="PS51375">
    <property type="entry name" value="PPR"/>
    <property type="match status" value="5"/>
</dbReference>
<gene>
    <name evidence="5" type="ORF">DCAF_LOCUS23552</name>
</gene>
<dbReference type="Gene3D" id="1.25.40.10">
    <property type="entry name" value="Tetratricopeptide repeat domain"/>
    <property type="match status" value="2"/>
</dbReference>
<dbReference type="PANTHER" id="PTHR47936">
    <property type="entry name" value="PPR_LONG DOMAIN-CONTAINING PROTEIN"/>
    <property type="match status" value="1"/>
</dbReference>
<dbReference type="Pfam" id="PF01535">
    <property type="entry name" value="PPR"/>
    <property type="match status" value="1"/>
</dbReference>
<keyword evidence="2" id="KW-0677">Repeat</keyword>
<dbReference type="GO" id="GO:0031930">
    <property type="term" value="P:mitochondria-nucleus signaling pathway"/>
    <property type="evidence" value="ECO:0007669"/>
    <property type="project" value="TreeGrafter"/>
</dbReference>